<name>W0EGL5_9FIRM</name>
<dbReference type="EMBL" id="CP007032">
    <property type="protein sequence ID" value="AHF08339.1"/>
    <property type="molecule type" value="Genomic_DNA"/>
</dbReference>
<evidence type="ECO:0000259" key="9">
    <source>
        <dbReference type="PROSITE" id="PS51722"/>
    </source>
</evidence>
<keyword evidence="3" id="KW-0963">Cytoplasm</keyword>
<dbReference type="OrthoDB" id="9804504at2"/>
<dbReference type="PROSITE" id="PS51722">
    <property type="entry name" value="G_TR_2"/>
    <property type="match status" value="1"/>
</dbReference>
<comment type="subcellular location">
    <subcellularLocation>
        <location evidence="1">Cytoplasm</location>
    </subcellularLocation>
</comment>
<dbReference type="InterPro" id="IPR009001">
    <property type="entry name" value="Transl_elong_EF1A/Init_IF2_C"/>
</dbReference>
<feature type="domain" description="Tr-type G" evidence="9">
    <location>
        <begin position="3"/>
        <end position="176"/>
    </location>
</feature>
<evidence type="ECO:0000256" key="4">
    <source>
        <dbReference type="ARBA" id="ARBA00022741"/>
    </source>
</evidence>
<dbReference type="InterPro" id="IPR027417">
    <property type="entry name" value="P-loop_NTPase"/>
</dbReference>
<dbReference type="PRINTS" id="PR00315">
    <property type="entry name" value="ELONGATNFCT"/>
</dbReference>
<dbReference type="KEGG" id="dmt:DESME_15835"/>
<evidence type="ECO:0000256" key="3">
    <source>
        <dbReference type="ARBA" id="ARBA00022490"/>
    </source>
</evidence>
<dbReference type="SUPFAM" id="SSF46785">
    <property type="entry name" value="Winged helix' DNA-binding domain"/>
    <property type="match status" value="1"/>
</dbReference>
<dbReference type="Pfam" id="PF25461">
    <property type="entry name" value="Beta-barrel_SelB"/>
    <property type="match status" value="1"/>
</dbReference>
<dbReference type="Pfam" id="PF09107">
    <property type="entry name" value="WHD_3rd_SelB"/>
    <property type="match status" value="1"/>
</dbReference>
<dbReference type="InterPro" id="IPR050055">
    <property type="entry name" value="EF-Tu_GTPase"/>
</dbReference>
<dbReference type="Gene3D" id="1.10.10.10">
    <property type="entry name" value="Winged helix-like DNA-binding domain superfamily/Winged helix DNA-binding domain"/>
    <property type="match status" value="1"/>
</dbReference>
<dbReference type="HOGENOM" id="CLU_023030_3_0_9"/>
<dbReference type="GO" id="GO:0003723">
    <property type="term" value="F:RNA binding"/>
    <property type="evidence" value="ECO:0007669"/>
    <property type="project" value="InterPro"/>
</dbReference>
<dbReference type="InterPro" id="IPR057335">
    <property type="entry name" value="Beta-barrel_SelB"/>
</dbReference>
<dbReference type="Gene3D" id="3.40.50.300">
    <property type="entry name" value="P-loop containing nucleotide triphosphate hydrolases"/>
    <property type="match status" value="1"/>
</dbReference>
<gene>
    <name evidence="10" type="ORF">DESME_15835</name>
</gene>
<dbReference type="CDD" id="cd15491">
    <property type="entry name" value="selB_III"/>
    <property type="match status" value="1"/>
</dbReference>
<dbReference type="GO" id="GO:0003924">
    <property type="term" value="F:GTPase activity"/>
    <property type="evidence" value="ECO:0007669"/>
    <property type="project" value="InterPro"/>
</dbReference>
<dbReference type="NCBIfam" id="TIGR00475">
    <property type="entry name" value="selB"/>
    <property type="match status" value="1"/>
</dbReference>
<dbReference type="PANTHER" id="PTHR43721">
    <property type="entry name" value="ELONGATION FACTOR TU-RELATED"/>
    <property type="match status" value="1"/>
</dbReference>
<dbReference type="RefSeq" id="WP_006717732.1">
    <property type="nucleotide sequence ID" value="NZ_CP007032.1"/>
</dbReference>
<evidence type="ECO:0000256" key="7">
    <source>
        <dbReference type="ARBA" id="ARBA00025526"/>
    </source>
</evidence>
<dbReference type="Gene3D" id="1.10.10.2770">
    <property type="match status" value="1"/>
</dbReference>
<dbReference type="InterPro" id="IPR036390">
    <property type="entry name" value="WH_DNA-bd_sf"/>
</dbReference>
<keyword evidence="4" id="KW-0547">Nucleotide-binding</keyword>
<dbReference type="GO" id="GO:0005525">
    <property type="term" value="F:GTP binding"/>
    <property type="evidence" value="ECO:0007669"/>
    <property type="project" value="UniProtKB-KW"/>
</dbReference>
<keyword evidence="10" id="KW-0251">Elongation factor</keyword>
<dbReference type="AlphaFoldDB" id="W0EGL5"/>
<dbReference type="Proteomes" id="UP000010847">
    <property type="component" value="Chromosome"/>
</dbReference>
<comment type="function">
    <text evidence="7">Translation factor necessary for the incorporation of selenocysteine into proteins. It probably replaces EF-Tu for the insertion of selenocysteine directed by the UGA codon. SelB binds GTP and GDP.</text>
</comment>
<protein>
    <recommendedName>
        <fullName evidence="2">Selenocysteine-specific elongation factor</fullName>
    </recommendedName>
    <alternativeName>
        <fullName evidence="8">SelB translation factor</fullName>
    </alternativeName>
</protein>
<accession>W0EGL5</accession>
<evidence type="ECO:0000256" key="5">
    <source>
        <dbReference type="ARBA" id="ARBA00022917"/>
    </source>
</evidence>
<evidence type="ECO:0000313" key="10">
    <source>
        <dbReference type="EMBL" id="AHF08339.1"/>
    </source>
</evidence>
<dbReference type="InterPro" id="IPR000795">
    <property type="entry name" value="T_Tr_GTP-bd_dom"/>
</dbReference>
<dbReference type="SUPFAM" id="SSF52540">
    <property type="entry name" value="P-loop containing nucleoside triphosphate hydrolases"/>
    <property type="match status" value="1"/>
</dbReference>
<dbReference type="SUPFAM" id="SSF50447">
    <property type="entry name" value="Translation proteins"/>
    <property type="match status" value="1"/>
</dbReference>
<dbReference type="NCBIfam" id="TIGR00231">
    <property type="entry name" value="small_GTP"/>
    <property type="match status" value="1"/>
</dbReference>
<keyword evidence="6" id="KW-0342">GTP-binding</keyword>
<dbReference type="CDD" id="cd04171">
    <property type="entry name" value="SelB"/>
    <property type="match status" value="1"/>
</dbReference>
<dbReference type="GO" id="GO:0001514">
    <property type="term" value="P:selenocysteine incorporation"/>
    <property type="evidence" value="ECO:0007669"/>
    <property type="project" value="InterPro"/>
</dbReference>
<dbReference type="InterPro" id="IPR015191">
    <property type="entry name" value="SelB_WHD4"/>
</dbReference>
<dbReference type="InterPro" id="IPR005225">
    <property type="entry name" value="Small_GTP-bd"/>
</dbReference>
<evidence type="ECO:0000256" key="8">
    <source>
        <dbReference type="ARBA" id="ARBA00031615"/>
    </source>
</evidence>
<evidence type="ECO:0000256" key="1">
    <source>
        <dbReference type="ARBA" id="ARBA00004496"/>
    </source>
</evidence>
<sequence length="632" mass="70783">MDDRHYLIGTAGHVDHGKTELIRALTGIETDRLKEEKQRGISIELGFASLDLPSGRKVGIIDVPGHERFIRQMLAGATGMDGVLLVIAADEGIMPQTREHLDILTLLGVSQGIVVINKIDLVDDEWLELLQEEVREGLKGTLFVNAPVYLVSSHTGSGISELKIGIDQLLSDAESKTATGPIRLPLDRVFSIQGFGTVVTGTLHNGIIRLGQELAIEPVHKLSKVRSLQVHNEKVESAFAGQRVAVNLAGVNVNEVEKGAEVITPGAYPVGNILDIKLKNLSSMDKSISQRQRVRFHIGTIEALGRIHLLEHEELLPGQEGYAQILLEEPVVATAEDRFVIRFYSPAFTIGGGKILGVSEYKRKRFKESDLAQLRVKDQGDPLVLLERVLQEPHTAQELQGSFHWGETEIQERLDQLEGSDRIEIWKDENNPLYWAKGAAEYWREQVDQIVLSNQKEFPLRGGISREELKGKLGVKWTQRRWQNILERGAEKGYYRVMGSRVGSNHDLKLPEALGHKVDCLKQRWKNAGLMPPELEEGAKECGINKGDSLEFASYLVEQGEWMSITGLYFNREAVVLAQKALIDLLEQNKEVAVGDVRELWGTSRKYTVPLLEYFDQHKVTKRLGDKRVLNR</sequence>
<dbReference type="eggNOG" id="COG3276">
    <property type="taxonomic scope" value="Bacteria"/>
</dbReference>
<dbReference type="InterPro" id="IPR009000">
    <property type="entry name" value="Transl_B-barrel_sf"/>
</dbReference>
<dbReference type="Pfam" id="PF00009">
    <property type="entry name" value="GTP_EFTU"/>
    <property type="match status" value="1"/>
</dbReference>
<organism evidence="10 11">
    <name type="scientific">Desulfitobacterium metallireducens DSM 15288</name>
    <dbReference type="NCBI Taxonomy" id="871968"/>
    <lineage>
        <taxon>Bacteria</taxon>
        <taxon>Bacillati</taxon>
        <taxon>Bacillota</taxon>
        <taxon>Clostridia</taxon>
        <taxon>Eubacteriales</taxon>
        <taxon>Desulfitobacteriaceae</taxon>
        <taxon>Desulfitobacterium</taxon>
    </lineage>
</organism>
<evidence type="ECO:0000256" key="6">
    <source>
        <dbReference type="ARBA" id="ARBA00023134"/>
    </source>
</evidence>
<dbReference type="Pfam" id="PF03144">
    <property type="entry name" value="GTP_EFTU_D2"/>
    <property type="match status" value="1"/>
</dbReference>
<reference evidence="10 11" key="1">
    <citation type="submission" date="2013-12" db="EMBL/GenBank/DDBJ databases">
        <authorList>
            <consortium name="DOE Joint Genome Institute"/>
            <person name="Smidt H."/>
            <person name="Huntemann M."/>
            <person name="Han J."/>
            <person name="Chen A."/>
            <person name="Kyrpides N."/>
            <person name="Mavromatis K."/>
            <person name="Markowitz V."/>
            <person name="Palaniappan K."/>
            <person name="Ivanova N."/>
            <person name="Schaumberg A."/>
            <person name="Pati A."/>
            <person name="Liolios K."/>
            <person name="Nordberg H.P."/>
            <person name="Cantor M.N."/>
            <person name="Hua S.X."/>
            <person name="Woyke T."/>
        </authorList>
    </citation>
    <scope>NUCLEOTIDE SEQUENCE [LARGE SCALE GENOMIC DNA]</scope>
    <source>
        <strain evidence="11">DSM 15288</strain>
    </source>
</reference>
<dbReference type="CDD" id="cd03696">
    <property type="entry name" value="SelB_II"/>
    <property type="match status" value="1"/>
</dbReference>
<keyword evidence="11" id="KW-1185">Reference proteome</keyword>
<dbReference type="STRING" id="871968.DESME_15835"/>
<dbReference type="GO" id="GO:0005829">
    <property type="term" value="C:cytosol"/>
    <property type="evidence" value="ECO:0007669"/>
    <property type="project" value="TreeGrafter"/>
</dbReference>
<dbReference type="InterPro" id="IPR031157">
    <property type="entry name" value="G_TR_CS"/>
</dbReference>
<dbReference type="Gene3D" id="2.40.30.10">
    <property type="entry name" value="Translation factors"/>
    <property type="match status" value="1"/>
</dbReference>
<dbReference type="PANTHER" id="PTHR43721:SF22">
    <property type="entry name" value="ELONGATION FACTOR TU, MITOCHONDRIAL"/>
    <property type="match status" value="1"/>
</dbReference>
<evidence type="ECO:0000256" key="2">
    <source>
        <dbReference type="ARBA" id="ARBA00015953"/>
    </source>
</evidence>
<dbReference type="PROSITE" id="PS00301">
    <property type="entry name" value="G_TR_1"/>
    <property type="match status" value="1"/>
</dbReference>
<keyword evidence="5" id="KW-0648">Protein biosynthesis</keyword>
<dbReference type="SUPFAM" id="SSF50465">
    <property type="entry name" value="EF-Tu/eEF-1alpha/eIF2-gamma C-terminal domain"/>
    <property type="match status" value="1"/>
</dbReference>
<dbReference type="InterPro" id="IPR036388">
    <property type="entry name" value="WH-like_DNA-bd_sf"/>
</dbReference>
<proteinExistence type="predicted"/>
<dbReference type="GO" id="GO:0003746">
    <property type="term" value="F:translation elongation factor activity"/>
    <property type="evidence" value="ECO:0007669"/>
    <property type="project" value="UniProtKB-KW"/>
</dbReference>
<evidence type="ECO:0000313" key="11">
    <source>
        <dbReference type="Proteomes" id="UP000010847"/>
    </source>
</evidence>
<dbReference type="InterPro" id="IPR004535">
    <property type="entry name" value="Transl_elong_SelB"/>
</dbReference>
<dbReference type="InterPro" id="IPR004161">
    <property type="entry name" value="EFTu-like_2"/>
</dbReference>